<dbReference type="AlphaFoldDB" id="A0A212KJS3"/>
<keyword evidence="9" id="KW-0460">Magnesium</keyword>
<dbReference type="PANTHER" id="PTHR33540:SF2">
    <property type="entry name" value="TRNA THREONYLCARBAMOYLADENOSINE BIOSYNTHESIS PROTEIN TSAE"/>
    <property type="match status" value="1"/>
</dbReference>
<dbReference type="GO" id="GO:0005737">
    <property type="term" value="C:cytoplasm"/>
    <property type="evidence" value="ECO:0007669"/>
    <property type="project" value="UniProtKB-SubCell"/>
</dbReference>
<dbReference type="EMBL" id="FLUP01000002">
    <property type="protein sequence ID" value="SBW11902.1"/>
    <property type="molecule type" value="Genomic_DNA"/>
</dbReference>
<accession>A0A212KJS3</accession>
<organism evidence="11">
    <name type="scientific">uncultured Desulfovibrio sp</name>
    <dbReference type="NCBI Taxonomy" id="167968"/>
    <lineage>
        <taxon>Bacteria</taxon>
        <taxon>Pseudomonadati</taxon>
        <taxon>Thermodesulfobacteriota</taxon>
        <taxon>Desulfovibrionia</taxon>
        <taxon>Desulfovibrionales</taxon>
        <taxon>Desulfovibrionaceae</taxon>
        <taxon>Desulfovibrio</taxon>
        <taxon>environmental samples</taxon>
    </lineage>
</organism>
<keyword evidence="8" id="KW-0067">ATP-binding</keyword>
<evidence type="ECO:0000256" key="3">
    <source>
        <dbReference type="ARBA" id="ARBA00019010"/>
    </source>
</evidence>
<comment type="similarity">
    <text evidence="2">Belongs to the TsaE family.</text>
</comment>
<dbReference type="SUPFAM" id="SSF52540">
    <property type="entry name" value="P-loop containing nucleoside triphosphate hydrolases"/>
    <property type="match status" value="1"/>
</dbReference>
<protein>
    <recommendedName>
        <fullName evidence="3">tRNA threonylcarbamoyladenosine biosynthesis protein TsaE</fullName>
    </recommendedName>
    <alternativeName>
        <fullName evidence="10">t(6)A37 threonylcarbamoyladenosine biosynthesis protein TsaE</fullName>
    </alternativeName>
</protein>
<keyword evidence="4" id="KW-0963">Cytoplasm</keyword>
<evidence type="ECO:0000256" key="1">
    <source>
        <dbReference type="ARBA" id="ARBA00004496"/>
    </source>
</evidence>
<proteinExistence type="inferred from homology"/>
<evidence type="ECO:0000256" key="10">
    <source>
        <dbReference type="ARBA" id="ARBA00032441"/>
    </source>
</evidence>
<keyword evidence="6" id="KW-0479">Metal-binding</keyword>
<evidence type="ECO:0000313" key="11">
    <source>
        <dbReference type="EMBL" id="SBW11902.1"/>
    </source>
</evidence>
<evidence type="ECO:0000256" key="9">
    <source>
        <dbReference type="ARBA" id="ARBA00022842"/>
    </source>
</evidence>
<dbReference type="Pfam" id="PF02367">
    <property type="entry name" value="TsaE"/>
    <property type="match status" value="1"/>
</dbReference>
<dbReference type="GO" id="GO:0002949">
    <property type="term" value="P:tRNA threonylcarbamoyladenosine modification"/>
    <property type="evidence" value="ECO:0007669"/>
    <property type="project" value="InterPro"/>
</dbReference>
<name>A0A212KJS3_9BACT</name>
<dbReference type="PANTHER" id="PTHR33540">
    <property type="entry name" value="TRNA THREONYLCARBAMOYLADENOSINE BIOSYNTHESIS PROTEIN TSAE"/>
    <property type="match status" value="1"/>
</dbReference>
<dbReference type="InterPro" id="IPR027417">
    <property type="entry name" value="P-loop_NTPase"/>
</dbReference>
<dbReference type="RefSeq" id="WP_227117942.1">
    <property type="nucleotide sequence ID" value="NZ_LT598928.1"/>
</dbReference>
<evidence type="ECO:0000256" key="6">
    <source>
        <dbReference type="ARBA" id="ARBA00022723"/>
    </source>
</evidence>
<dbReference type="GO" id="GO:0046872">
    <property type="term" value="F:metal ion binding"/>
    <property type="evidence" value="ECO:0007669"/>
    <property type="project" value="UniProtKB-KW"/>
</dbReference>
<keyword evidence="7" id="KW-0547">Nucleotide-binding</keyword>
<reference evidence="11" key="1">
    <citation type="submission" date="2016-04" db="EMBL/GenBank/DDBJ databases">
        <authorList>
            <person name="Evans L.H."/>
            <person name="Alamgir A."/>
            <person name="Owens N."/>
            <person name="Weber N.D."/>
            <person name="Virtaneva K."/>
            <person name="Barbian K."/>
            <person name="Babar A."/>
            <person name="Rosenke K."/>
        </authorList>
    </citation>
    <scope>NUCLEOTIDE SEQUENCE</scope>
    <source>
        <strain evidence="11">92-2</strain>
    </source>
</reference>
<comment type="subcellular location">
    <subcellularLocation>
        <location evidence="1">Cytoplasm</location>
    </subcellularLocation>
</comment>
<dbReference type="GO" id="GO:0005524">
    <property type="term" value="F:ATP binding"/>
    <property type="evidence" value="ECO:0007669"/>
    <property type="project" value="UniProtKB-KW"/>
</dbReference>
<keyword evidence="5" id="KW-0819">tRNA processing</keyword>
<gene>
    <name evidence="11" type="ORF">KM92DES2_20228</name>
</gene>
<evidence type="ECO:0000256" key="2">
    <source>
        <dbReference type="ARBA" id="ARBA00007599"/>
    </source>
</evidence>
<sequence length="163" mass="17816">MAQIILHNLSDTNRLGHMLAEAVATCGIAALLLRGPLGSGKTTLTRALVEAMPGGDQAEVGSPSFTLCNYYPTQPPVIHSDLYRSPGSLPDEIAEGLDNPQILSVLEWSEYLPEAEMPQDYLDISVQPCEESRLLTLQAHGHIATELLRHLRRNWPVDSPDHG</sequence>
<dbReference type="Gene3D" id="3.40.50.300">
    <property type="entry name" value="P-loop containing nucleotide triphosphate hydrolases"/>
    <property type="match status" value="1"/>
</dbReference>
<evidence type="ECO:0000256" key="4">
    <source>
        <dbReference type="ARBA" id="ARBA00022490"/>
    </source>
</evidence>
<dbReference type="InterPro" id="IPR003442">
    <property type="entry name" value="T6A_TsaE"/>
</dbReference>
<evidence type="ECO:0000256" key="7">
    <source>
        <dbReference type="ARBA" id="ARBA00022741"/>
    </source>
</evidence>
<evidence type="ECO:0000256" key="5">
    <source>
        <dbReference type="ARBA" id="ARBA00022694"/>
    </source>
</evidence>
<evidence type="ECO:0000256" key="8">
    <source>
        <dbReference type="ARBA" id="ARBA00022840"/>
    </source>
</evidence>